<dbReference type="AlphaFoldDB" id="A0A0C2YQE4"/>
<evidence type="ECO:0000313" key="2">
    <source>
        <dbReference type="Proteomes" id="UP000031971"/>
    </source>
</evidence>
<reference evidence="1 2" key="1">
    <citation type="submission" date="2015-01" db="EMBL/GenBank/DDBJ databases">
        <title>Genome Sequence of Magnetospirillum magnetotacticum Strain MS-1.</title>
        <authorList>
            <person name="Marinov G.K."/>
            <person name="Smalley M.D."/>
            <person name="DeSalvo G."/>
        </authorList>
    </citation>
    <scope>NUCLEOTIDE SEQUENCE [LARGE SCALE GENOMIC DNA]</scope>
    <source>
        <strain evidence="1 2">MS-1</strain>
    </source>
</reference>
<dbReference type="RefSeq" id="WP_041042755.1">
    <property type="nucleotide sequence ID" value="NZ_JXSL01000033.1"/>
</dbReference>
<dbReference type="Pfam" id="PF08875">
    <property type="entry name" value="DUF1833"/>
    <property type="match status" value="1"/>
</dbReference>
<organism evidence="1 2">
    <name type="scientific">Paramagnetospirillum magnetotacticum MS-1</name>
    <dbReference type="NCBI Taxonomy" id="272627"/>
    <lineage>
        <taxon>Bacteria</taxon>
        <taxon>Pseudomonadati</taxon>
        <taxon>Pseudomonadota</taxon>
        <taxon>Alphaproteobacteria</taxon>
        <taxon>Rhodospirillales</taxon>
        <taxon>Magnetospirillaceae</taxon>
        <taxon>Paramagnetospirillum</taxon>
    </lineage>
</organism>
<dbReference type="Proteomes" id="UP000031971">
    <property type="component" value="Unassembled WGS sequence"/>
</dbReference>
<dbReference type="STRING" id="272627.CCC_01393"/>
<dbReference type="InterPro" id="IPR014974">
    <property type="entry name" value="DUF1833"/>
</dbReference>
<dbReference type="OrthoDB" id="7338622at2"/>
<gene>
    <name evidence="1" type="ORF">CCC_01393</name>
</gene>
<protein>
    <submittedName>
        <fullName evidence="1">Transcriptional regulator</fullName>
    </submittedName>
</protein>
<evidence type="ECO:0000313" key="1">
    <source>
        <dbReference type="EMBL" id="KIL96900.1"/>
    </source>
</evidence>
<dbReference type="EMBL" id="JXSL01000033">
    <property type="protein sequence ID" value="KIL96900.1"/>
    <property type="molecule type" value="Genomic_DNA"/>
</dbReference>
<accession>A0A0C2YQE4</accession>
<comment type="caution">
    <text evidence="1">The sequence shown here is derived from an EMBL/GenBank/DDBJ whole genome shotgun (WGS) entry which is preliminary data.</text>
</comment>
<proteinExistence type="predicted"/>
<keyword evidence="2" id="KW-1185">Reference proteome</keyword>
<name>A0A0C2YQE4_PARME</name>
<sequence length="174" mass="18849">MPDPALSQALREAFAAAPTNTVILHTLEIWHPTFSEPIRVVRDHADLTARLEAGAPRGGGQKVTFIALAFDLDLPPVDTAPVPEITVTMDNVGQEIVDALEAAAISQDKIDIIYRPFLSTDLEGPHMDPPITLTLAEVEADTLRVTGRARMLDVGNKAFPSITYTAKRFPGLAR</sequence>